<evidence type="ECO:0000256" key="3">
    <source>
        <dbReference type="ARBA" id="ARBA00005024"/>
    </source>
</evidence>
<dbReference type="GO" id="GO:0006526">
    <property type="term" value="P:L-arginine biosynthetic process"/>
    <property type="evidence" value="ECO:0007669"/>
    <property type="project" value="UniProtKB-UniPathway"/>
</dbReference>
<dbReference type="GO" id="GO:0003992">
    <property type="term" value="F:N2-acetyl-L-ornithine:2-oxoglutarate 5-aminotransferase activity"/>
    <property type="evidence" value="ECO:0007669"/>
    <property type="project" value="UniProtKB-EC"/>
</dbReference>
<dbReference type="InterPro" id="IPR005814">
    <property type="entry name" value="Aminotrans_3"/>
</dbReference>
<feature type="compositionally biased region" description="Basic residues" evidence="11">
    <location>
        <begin position="36"/>
        <end position="51"/>
    </location>
</feature>
<dbReference type="FunFam" id="3.40.640.10:FF:000004">
    <property type="entry name" value="Acetylornithine aminotransferase"/>
    <property type="match status" value="1"/>
</dbReference>
<dbReference type="NCBIfam" id="NF002325">
    <property type="entry name" value="PRK01278.1"/>
    <property type="match status" value="1"/>
</dbReference>
<evidence type="ECO:0000256" key="4">
    <source>
        <dbReference type="ARBA" id="ARBA00008954"/>
    </source>
</evidence>
<dbReference type="GeneID" id="19012564"/>
<gene>
    <name evidence="12" type="ordered locus">Bathy12g03110</name>
</gene>
<dbReference type="UniPathway" id="UPA00068">
    <property type="reaction ID" value="UER00109"/>
</dbReference>
<dbReference type="Gene3D" id="3.90.1150.10">
    <property type="entry name" value="Aspartate Aminotransferase, domain 1"/>
    <property type="match status" value="1"/>
</dbReference>
<dbReference type="GO" id="GO:0009570">
    <property type="term" value="C:chloroplast stroma"/>
    <property type="evidence" value="ECO:0007669"/>
    <property type="project" value="TreeGrafter"/>
</dbReference>
<comment type="pathway">
    <text evidence="3">Amino-acid biosynthesis; L-arginine biosynthesis; N(2)-acetyl-L-ornithine from L-glutamate: step 4/4.</text>
</comment>
<evidence type="ECO:0000256" key="8">
    <source>
        <dbReference type="ARBA" id="ARBA00022679"/>
    </source>
</evidence>
<sequence length="483" mass="53199">MMMQNNGKCCFSLKRSTLRAGNSHVNNNALRFCRRRQNHRHHHPPTGRTLRRTLSASSSSVPPPEYARNVNAEEVQRNENEYVLNTYGRGKSRVITHGKGVLCFDSEGNEYLDFTAGIAVNCLGHADEKLAKVIAEQAKTLLHTSNLYHTEPQASLAKKLVETSFAEKAFFCNSGTEANEACVKFARKYHYEKFRKMSRSDQEFYKKPATETVSFKNGFHGRTMGALALTWKEQYRKPFEPLMPGNAFATYGDLKSAAKVIKRGKTAVVFVEPAQGEGGIFPADAEFLKGLRKLCDENDCLLAYDEVQCGLGRTGYLWAHQKIGKECEPDLLSAAKPLANGLPIGCVLMKQKVADAMQPGDHGSTFAGGPLVCRAALHVFDRVQEPGFLDNVKTNGEYLKDTLAEGLKGHPMFKEVRGTGLLVGVQFTDMAAPLVKACGENGLLVITAGKGDVLRLVPPLVVTKEQIDKAVEIICEQALKVMV</sequence>
<name>K8EL95_9CHLO</name>
<dbReference type="NCBIfam" id="TIGR00707">
    <property type="entry name" value="argD"/>
    <property type="match status" value="1"/>
</dbReference>
<organism evidence="12 13">
    <name type="scientific">Bathycoccus prasinos</name>
    <dbReference type="NCBI Taxonomy" id="41875"/>
    <lineage>
        <taxon>Eukaryota</taxon>
        <taxon>Viridiplantae</taxon>
        <taxon>Chlorophyta</taxon>
        <taxon>Mamiellophyceae</taxon>
        <taxon>Mamiellales</taxon>
        <taxon>Bathycoccaceae</taxon>
        <taxon>Bathycoccus</taxon>
    </lineage>
</organism>
<comment type="similarity">
    <text evidence="4 10">Belongs to the class-III pyridoxal-phosphate-dependent aminotransferase family.</text>
</comment>
<evidence type="ECO:0000256" key="6">
    <source>
        <dbReference type="ARBA" id="ARBA00022576"/>
    </source>
</evidence>
<keyword evidence="9 10" id="KW-0663">Pyridoxal phosphate</keyword>
<accession>K8EL95</accession>
<dbReference type="AlphaFoldDB" id="K8EL95"/>
<keyword evidence="6" id="KW-0032">Aminotransferase</keyword>
<dbReference type="KEGG" id="bpg:Bathy12g03110"/>
<evidence type="ECO:0000256" key="10">
    <source>
        <dbReference type="RuleBase" id="RU003560"/>
    </source>
</evidence>
<dbReference type="OrthoDB" id="5419315at2759"/>
<dbReference type="InterPro" id="IPR015422">
    <property type="entry name" value="PyrdxlP-dep_Trfase_small"/>
</dbReference>
<dbReference type="RefSeq" id="XP_007509701.1">
    <property type="nucleotide sequence ID" value="XM_007509639.1"/>
</dbReference>
<dbReference type="InterPro" id="IPR015424">
    <property type="entry name" value="PyrdxlP-dep_Trfase"/>
</dbReference>
<evidence type="ECO:0000256" key="1">
    <source>
        <dbReference type="ARBA" id="ARBA00001933"/>
    </source>
</evidence>
<protein>
    <recommendedName>
        <fullName evidence="5">acetylornithine transaminase</fullName>
        <ecNumber evidence="5">2.6.1.11</ecNumber>
    </recommendedName>
</protein>
<dbReference type="InterPro" id="IPR049704">
    <property type="entry name" value="Aminotrans_3_PPA_site"/>
</dbReference>
<comment type="cofactor">
    <cofactor evidence="1">
        <name>pyridoxal 5'-phosphate</name>
        <dbReference type="ChEBI" id="CHEBI:597326"/>
    </cofactor>
</comment>
<keyword evidence="7" id="KW-0028">Amino-acid biosynthesis</keyword>
<dbReference type="Pfam" id="PF00202">
    <property type="entry name" value="Aminotran_3"/>
    <property type="match status" value="1"/>
</dbReference>
<feature type="region of interest" description="Disordered" evidence="11">
    <location>
        <begin position="36"/>
        <end position="66"/>
    </location>
</feature>
<dbReference type="PANTHER" id="PTHR11986:SF79">
    <property type="entry name" value="ACETYLORNITHINE AMINOTRANSFERASE, MITOCHONDRIAL"/>
    <property type="match status" value="1"/>
</dbReference>
<dbReference type="InterPro" id="IPR015421">
    <property type="entry name" value="PyrdxlP-dep_Trfase_major"/>
</dbReference>
<dbReference type="Gene3D" id="3.40.640.10">
    <property type="entry name" value="Type I PLP-dependent aspartate aminotransferase-like (Major domain)"/>
    <property type="match status" value="1"/>
</dbReference>
<dbReference type="InterPro" id="IPR004636">
    <property type="entry name" value="AcOrn/SuccOrn_fam"/>
</dbReference>
<evidence type="ECO:0000256" key="7">
    <source>
        <dbReference type="ARBA" id="ARBA00022605"/>
    </source>
</evidence>
<dbReference type="GO" id="GO:0042802">
    <property type="term" value="F:identical protein binding"/>
    <property type="evidence" value="ECO:0007669"/>
    <property type="project" value="TreeGrafter"/>
</dbReference>
<dbReference type="SUPFAM" id="SSF53383">
    <property type="entry name" value="PLP-dependent transferases"/>
    <property type="match status" value="1"/>
</dbReference>
<keyword evidence="8" id="KW-0808">Transferase</keyword>
<dbReference type="GO" id="GO:0005739">
    <property type="term" value="C:mitochondrion"/>
    <property type="evidence" value="ECO:0007669"/>
    <property type="project" value="UniProtKB-SubCell"/>
</dbReference>
<evidence type="ECO:0000313" key="12">
    <source>
        <dbReference type="EMBL" id="CCO18816.1"/>
    </source>
</evidence>
<dbReference type="InterPro" id="IPR050103">
    <property type="entry name" value="Class-III_PLP-dep_AT"/>
</dbReference>
<proteinExistence type="inferred from homology"/>
<dbReference type="CDD" id="cd00610">
    <property type="entry name" value="OAT_like"/>
    <property type="match status" value="1"/>
</dbReference>
<evidence type="ECO:0000256" key="5">
    <source>
        <dbReference type="ARBA" id="ARBA00012919"/>
    </source>
</evidence>
<keyword evidence="13" id="KW-1185">Reference proteome</keyword>
<dbReference type="GO" id="GO:0030170">
    <property type="term" value="F:pyridoxal phosphate binding"/>
    <property type="evidence" value="ECO:0007669"/>
    <property type="project" value="InterPro"/>
</dbReference>
<reference evidence="12 13" key="1">
    <citation type="submission" date="2011-10" db="EMBL/GenBank/DDBJ databases">
        <authorList>
            <person name="Genoscope - CEA"/>
        </authorList>
    </citation>
    <scope>NUCLEOTIDE SEQUENCE [LARGE SCALE GENOMIC DNA]</scope>
    <source>
        <strain evidence="12 13">RCC 1105</strain>
    </source>
</reference>
<dbReference type="EMBL" id="FO082267">
    <property type="protein sequence ID" value="CCO18816.1"/>
    <property type="molecule type" value="Genomic_DNA"/>
</dbReference>
<evidence type="ECO:0000256" key="9">
    <source>
        <dbReference type="ARBA" id="ARBA00022898"/>
    </source>
</evidence>
<evidence type="ECO:0000256" key="11">
    <source>
        <dbReference type="SAM" id="MobiDB-lite"/>
    </source>
</evidence>
<dbReference type="PROSITE" id="PS00600">
    <property type="entry name" value="AA_TRANSFER_CLASS_3"/>
    <property type="match status" value="1"/>
</dbReference>
<dbReference type="Proteomes" id="UP000198341">
    <property type="component" value="Chromosome 12"/>
</dbReference>
<evidence type="ECO:0000313" key="13">
    <source>
        <dbReference type="Proteomes" id="UP000198341"/>
    </source>
</evidence>
<dbReference type="EC" id="2.6.1.11" evidence="5"/>
<dbReference type="eggNOG" id="KOG1401">
    <property type="taxonomic scope" value="Eukaryota"/>
</dbReference>
<dbReference type="PANTHER" id="PTHR11986">
    <property type="entry name" value="AMINOTRANSFERASE CLASS III"/>
    <property type="match status" value="1"/>
</dbReference>
<dbReference type="HAMAP" id="MF_01107">
    <property type="entry name" value="ArgD_aminotrans_3"/>
    <property type="match status" value="1"/>
</dbReference>
<dbReference type="STRING" id="41875.K8EL95"/>
<evidence type="ECO:0000256" key="2">
    <source>
        <dbReference type="ARBA" id="ARBA00004173"/>
    </source>
</evidence>
<comment type="subcellular location">
    <subcellularLocation>
        <location evidence="2">Mitochondrion</location>
    </subcellularLocation>
</comment>